<organism evidence="7 8">
    <name type="scientific">Candidatus Sneabacter namystus</name>
    <dbReference type="NCBI Taxonomy" id="2601646"/>
    <lineage>
        <taxon>Bacteria</taxon>
        <taxon>Pseudomonadati</taxon>
        <taxon>Pseudomonadota</taxon>
        <taxon>Alphaproteobacteria</taxon>
        <taxon>Rickettsiales</taxon>
        <taxon>Rickettsiaceae</taxon>
        <taxon>Rickettsieae</taxon>
        <taxon>Candidatus Sneabacter</taxon>
    </lineage>
</organism>
<evidence type="ECO:0000256" key="4">
    <source>
        <dbReference type="ARBA" id="ARBA00022989"/>
    </source>
</evidence>
<evidence type="ECO:0000256" key="6">
    <source>
        <dbReference type="SAM" id="Phobius"/>
    </source>
</evidence>
<protein>
    <submittedName>
        <fullName evidence="7">Peptide MFS transporter</fullName>
    </submittedName>
</protein>
<feature type="transmembrane region" description="Helical" evidence="6">
    <location>
        <begin position="134"/>
        <end position="152"/>
    </location>
</feature>
<evidence type="ECO:0000256" key="1">
    <source>
        <dbReference type="ARBA" id="ARBA00004141"/>
    </source>
</evidence>
<feature type="transmembrane region" description="Helical" evidence="6">
    <location>
        <begin position="211"/>
        <end position="230"/>
    </location>
</feature>
<keyword evidence="8" id="KW-1185">Reference proteome</keyword>
<evidence type="ECO:0000256" key="5">
    <source>
        <dbReference type="ARBA" id="ARBA00023136"/>
    </source>
</evidence>
<evidence type="ECO:0000256" key="3">
    <source>
        <dbReference type="ARBA" id="ARBA00022692"/>
    </source>
</evidence>
<dbReference type="PANTHER" id="PTHR11654">
    <property type="entry name" value="OLIGOPEPTIDE TRANSPORTER-RELATED"/>
    <property type="match status" value="1"/>
</dbReference>
<proteinExistence type="inferred from homology"/>
<accession>A0A5C0UH79</accession>
<dbReference type="AlphaFoldDB" id="A0A5C0UH79"/>
<feature type="transmembrane region" description="Helical" evidence="6">
    <location>
        <begin position="7"/>
        <end position="33"/>
    </location>
</feature>
<dbReference type="KEGG" id="snay:FZC37_00745"/>
<feature type="transmembrane region" description="Helical" evidence="6">
    <location>
        <begin position="311"/>
        <end position="327"/>
    </location>
</feature>
<dbReference type="Proteomes" id="UP000323844">
    <property type="component" value="Chromosome"/>
</dbReference>
<feature type="transmembrane region" description="Helical" evidence="6">
    <location>
        <begin position="158"/>
        <end position="181"/>
    </location>
</feature>
<reference evidence="7 8" key="1">
    <citation type="submission" date="2019-08" db="EMBL/GenBank/DDBJ databases">
        <title>Highly reduced genomes of protist endosymbionts show evolutionary convergence.</title>
        <authorList>
            <person name="George E."/>
            <person name="Husnik F."/>
            <person name="Tashyreva D."/>
            <person name="Prokopchuk G."/>
            <person name="Horak A."/>
            <person name="Kwong W.K."/>
            <person name="Lukes J."/>
            <person name="Keeling P.J."/>
        </authorList>
    </citation>
    <scope>NUCLEOTIDE SEQUENCE [LARGE SCALE GENOMIC DNA]</scope>
    <source>
        <strain evidence="7">1621</strain>
    </source>
</reference>
<dbReference type="RefSeq" id="WP_148951829.1">
    <property type="nucleotide sequence ID" value="NZ_CP043312.1"/>
</dbReference>
<evidence type="ECO:0000313" key="8">
    <source>
        <dbReference type="Proteomes" id="UP000323844"/>
    </source>
</evidence>
<evidence type="ECO:0000256" key="2">
    <source>
        <dbReference type="ARBA" id="ARBA00005982"/>
    </source>
</evidence>
<sequence>MRFNKDLFLSVVLLFERFSYHWLSLVVVFLAIYKADIPDADAYVLWARYCAVCYIIPLVSGLLSDRVIGSRFFITLGCILMTVGYGVMALYALHGAYLFFGLACVAVGVGVFKPALLTCVSLSYIKNNSDRSKAFILLYSLGNLGTFFAYTFCERIFTSYGVSVCFCMSCIGAFISLLLWIKGKKYIKDVGFLPNSGTVCENVMGWKAKNYVLLITAFLIILSTAVFSLGKFSPSIIVFIGIAVFVSLMLCIVRVSKHEVLRLMIIVFILVFFTAFFALELQTFSTIALFFESNVNKTFCDWTVSASMLRSIPIISIVIVGLIRASLMKNKSYKPCEALFSIAFGVFGSAVSFFVFYLGCRLSIDGMVNVLFPIFGLVILGISEAYLATTVINYVSLLAPYHMKSYVISVMMLCIAFASTFSVFIEKIWFTVDNSITDKLYAVSLYQAGFINVAIVQIIASGIFFVLCFLFLKHISGIVESIKLDK</sequence>
<dbReference type="SUPFAM" id="SSF103473">
    <property type="entry name" value="MFS general substrate transporter"/>
    <property type="match status" value="1"/>
</dbReference>
<feature type="transmembrane region" description="Helical" evidence="6">
    <location>
        <begin position="406"/>
        <end position="425"/>
    </location>
</feature>
<dbReference type="EMBL" id="CP043312">
    <property type="protein sequence ID" value="QEK39468.1"/>
    <property type="molecule type" value="Genomic_DNA"/>
</dbReference>
<gene>
    <name evidence="7" type="ORF">FZC37_00745</name>
</gene>
<dbReference type="GO" id="GO:0016020">
    <property type="term" value="C:membrane"/>
    <property type="evidence" value="ECO:0007669"/>
    <property type="project" value="UniProtKB-SubCell"/>
</dbReference>
<dbReference type="OrthoDB" id="9772725at2"/>
<dbReference type="GO" id="GO:0022857">
    <property type="term" value="F:transmembrane transporter activity"/>
    <property type="evidence" value="ECO:0007669"/>
    <property type="project" value="InterPro"/>
</dbReference>
<keyword evidence="5 6" id="KW-0472">Membrane</keyword>
<dbReference type="Pfam" id="PF00854">
    <property type="entry name" value="PTR2"/>
    <property type="match status" value="1"/>
</dbReference>
<dbReference type="InterPro" id="IPR036259">
    <property type="entry name" value="MFS_trans_sf"/>
</dbReference>
<feature type="transmembrane region" description="Helical" evidence="6">
    <location>
        <begin position="45"/>
        <end position="63"/>
    </location>
</feature>
<comment type="similarity">
    <text evidence="2">Belongs to the major facilitator superfamily. Proton-dependent oligopeptide transporter (POT/PTR) (TC 2.A.17) family.</text>
</comment>
<dbReference type="Gene3D" id="1.20.1250.20">
    <property type="entry name" value="MFS general substrate transporter like domains"/>
    <property type="match status" value="1"/>
</dbReference>
<feature type="transmembrane region" description="Helical" evidence="6">
    <location>
        <begin position="265"/>
        <end position="291"/>
    </location>
</feature>
<keyword evidence="4 6" id="KW-1133">Transmembrane helix</keyword>
<feature type="transmembrane region" description="Helical" evidence="6">
    <location>
        <begin position="99"/>
        <end position="122"/>
    </location>
</feature>
<feature type="transmembrane region" description="Helical" evidence="6">
    <location>
        <begin position="339"/>
        <end position="358"/>
    </location>
</feature>
<comment type="subcellular location">
    <subcellularLocation>
        <location evidence="1">Membrane</location>
        <topology evidence="1">Multi-pass membrane protein</topology>
    </subcellularLocation>
</comment>
<name>A0A5C0UH79_9RICK</name>
<dbReference type="InterPro" id="IPR000109">
    <property type="entry name" value="POT_fam"/>
</dbReference>
<evidence type="ECO:0000313" key="7">
    <source>
        <dbReference type="EMBL" id="QEK39468.1"/>
    </source>
</evidence>
<keyword evidence="3 6" id="KW-0812">Transmembrane</keyword>
<feature type="transmembrane region" description="Helical" evidence="6">
    <location>
        <begin position="236"/>
        <end position="253"/>
    </location>
</feature>
<feature type="transmembrane region" description="Helical" evidence="6">
    <location>
        <begin position="72"/>
        <end position="93"/>
    </location>
</feature>
<feature type="transmembrane region" description="Helical" evidence="6">
    <location>
        <begin position="370"/>
        <end position="394"/>
    </location>
</feature>
<feature type="transmembrane region" description="Helical" evidence="6">
    <location>
        <begin position="445"/>
        <end position="472"/>
    </location>
</feature>